<organism evidence="1 2">
    <name type="scientific">Phytophthora rubi</name>
    <dbReference type="NCBI Taxonomy" id="129364"/>
    <lineage>
        <taxon>Eukaryota</taxon>
        <taxon>Sar</taxon>
        <taxon>Stramenopiles</taxon>
        <taxon>Oomycota</taxon>
        <taxon>Peronosporomycetes</taxon>
        <taxon>Peronosporales</taxon>
        <taxon>Peronosporaceae</taxon>
        <taxon>Phytophthora</taxon>
    </lineage>
</organism>
<dbReference type="Proteomes" id="UP000434957">
    <property type="component" value="Unassembled WGS sequence"/>
</dbReference>
<evidence type="ECO:0000313" key="1">
    <source>
        <dbReference type="EMBL" id="KAE9339142.1"/>
    </source>
</evidence>
<reference evidence="1 2" key="1">
    <citation type="submission" date="2018-08" db="EMBL/GenBank/DDBJ databases">
        <title>Genomic investigation of the strawberry pathogen Phytophthora fragariae indicates pathogenicity is determined by transcriptional variation in three key races.</title>
        <authorList>
            <person name="Adams T.M."/>
            <person name="Armitage A.D."/>
            <person name="Sobczyk M.K."/>
            <person name="Bates H.J."/>
            <person name="Dunwell J.M."/>
            <person name="Nellist C.F."/>
            <person name="Harrison R.J."/>
        </authorList>
    </citation>
    <scope>NUCLEOTIDE SEQUENCE [LARGE SCALE GENOMIC DNA]</scope>
    <source>
        <strain evidence="1 2">SCRP333</strain>
    </source>
</reference>
<comment type="caution">
    <text evidence="1">The sequence shown here is derived from an EMBL/GenBank/DDBJ whole genome shotgun (WGS) entry which is preliminary data.</text>
</comment>
<gene>
    <name evidence="1" type="ORF">PR003_g11164</name>
</gene>
<proteinExistence type="predicted"/>
<evidence type="ECO:0000313" key="2">
    <source>
        <dbReference type="Proteomes" id="UP000434957"/>
    </source>
</evidence>
<dbReference type="EMBL" id="QXFT01000633">
    <property type="protein sequence ID" value="KAE9339142.1"/>
    <property type="molecule type" value="Genomic_DNA"/>
</dbReference>
<keyword evidence="2" id="KW-1185">Reference proteome</keyword>
<protein>
    <submittedName>
        <fullName evidence="1">Uncharacterized protein</fullName>
    </submittedName>
</protein>
<accession>A0A6A4FHB1</accession>
<dbReference type="AlphaFoldDB" id="A0A6A4FHB1"/>
<name>A0A6A4FHB1_9STRA</name>
<sequence>MGDKYYFIDSDELVYKPSSEDGLRHSFVKLGCVYAVEPINDQ</sequence>